<keyword evidence="4 6" id="KW-0648">Protein biosynthesis</keyword>
<evidence type="ECO:0000256" key="5">
    <source>
        <dbReference type="ARBA" id="ARBA00025050"/>
    </source>
</evidence>
<dbReference type="OrthoDB" id="9804006at2"/>
<dbReference type="InterPro" id="IPR023584">
    <property type="entry name" value="Ribosome_recyc_fac_dom"/>
</dbReference>
<evidence type="ECO:0000256" key="1">
    <source>
        <dbReference type="ARBA" id="ARBA00004496"/>
    </source>
</evidence>
<evidence type="ECO:0000259" key="7">
    <source>
        <dbReference type="Pfam" id="PF01765"/>
    </source>
</evidence>
<dbReference type="RefSeq" id="WP_089372160.1">
    <property type="nucleotide sequence ID" value="NZ_BMEP01000008.1"/>
</dbReference>
<dbReference type="HAMAP" id="MF_00040">
    <property type="entry name" value="RRF"/>
    <property type="match status" value="1"/>
</dbReference>
<name>A0A239ADU7_9FLAO</name>
<evidence type="ECO:0000256" key="3">
    <source>
        <dbReference type="ARBA" id="ARBA00022490"/>
    </source>
</evidence>
<comment type="similarity">
    <text evidence="2 6">Belongs to the RRF family.</text>
</comment>
<dbReference type="CDD" id="cd00520">
    <property type="entry name" value="RRF"/>
    <property type="match status" value="1"/>
</dbReference>
<dbReference type="InterPro" id="IPR002661">
    <property type="entry name" value="Ribosome_recyc_fac"/>
</dbReference>
<dbReference type="NCBIfam" id="TIGR00496">
    <property type="entry name" value="frr"/>
    <property type="match status" value="1"/>
</dbReference>
<feature type="domain" description="Ribosome recycling factor" evidence="7">
    <location>
        <begin position="23"/>
        <end position="183"/>
    </location>
</feature>
<dbReference type="AlphaFoldDB" id="A0A239ADU7"/>
<proteinExistence type="inferred from homology"/>
<dbReference type="PANTHER" id="PTHR20982:SF3">
    <property type="entry name" value="MITOCHONDRIAL RIBOSOME RECYCLING FACTOR PSEUDO 1"/>
    <property type="match status" value="1"/>
</dbReference>
<dbReference type="GO" id="GO:0005737">
    <property type="term" value="C:cytoplasm"/>
    <property type="evidence" value="ECO:0007669"/>
    <property type="project" value="UniProtKB-SubCell"/>
</dbReference>
<keyword evidence="9" id="KW-1185">Reference proteome</keyword>
<gene>
    <name evidence="6" type="primary">frr</name>
    <name evidence="8" type="ORF">SAMN06265376_104364</name>
</gene>
<dbReference type="Gene3D" id="3.30.1360.40">
    <property type="match status" value="1"/>
</dbReference>
<accession>A0A239ADU7</accession>
<dbReference type="PANTHER" id="PTHR20982">
    <property type="entry name" value="RIBOSOME RECYCLING FACTOR"/>
    <property type="match status" value="1"/>
</dbReference>
<organism evidence="8 9">
    <name type="scientific">Dokdonia pacifica</name>
    <dbReference type="NCBI Taxonomy" id="1627892"/>
    <lineage>
        <taxon>Bacteria</taxon>
        <taxon>Pseudomonadati</taxon>
        <taxon>Bacteroidota</taxon>
        <taxon>Flavobacteriia</taxon>
        <taxon>Flavobacteriales</taxon>
        <taxon>Flavobacteriaceae</taxon>
        <taxon>Dokdonia</taxon>
    </lineage>
</organism>
<dbReference type="SUPFAM" id="SSF55194">
    <property type="entry name" value="Ribosome recycling factor, RRF"/>
    <property type="match status" value="1"/>
</dbReference>
<dbReference type="EMBL" id="FZNY01000004">
    <property type="protein sequence ID" value="SNR93836.1"/>
    <property type="molecule type" value="Genomic_DNA"/>
</dbReference>
<sequence length="185" mass="20653">MNEEIQFILDSTKEAMEGAISHLKKRLLTIRAGKASPAMLQSVMVDYYGSQTPLSQVANVNTPDGRTISIQPWEKSIIADIERAIINSNLGFNPMNNGESIIINVPPLTEERRKELVKQARSEAEDARIGVRNDRKSANNDIKKLDDISEDLVKNAEIDVQNLTDTYIKNVDTTLAAKEKEIMTV</sequence>
<evidence type="ECO:0000313" key="9">
    <source>
        <dbReference type="Proteomes" id="UP000198379"/>
    </source>
</evidence>
<dbReference type="Pfam" id="PF01765">
    <property type="entry name" value="RRF"/>
    <property type="match status" value="1"/>
</dbReference>
<evidence type="ECO:0000256" key="2">
    <source>
        <dbReference type="ARBA" id="ARBA00005912"/>
    </source>
</evidence>
<dbReference type="InterPro" id="IPR036191">
    <property type="entry name" value="RRF_sf"/>
</dbReference>
<dbReference type="FunFam" id="1.10.132.20:FF:000001">
    <property type="entry name" value="Ribosome-recycling factor"/>
    <property type="match status" value="1"/>
</dbReference>
<dbReference type="GO" id="GO:0006415">
    <property type="term" value="P:translational termination"/>
    <property type="evidence" value="ECO:0007669"/>
    <property type="project" value="UniProtKB-UniRule"/>
</dbReference>
<evidence type="ECO:0000313" key="8">
    <source>
        <dbReference type="EMBL" id="SNR93836.1"/>
    </source>
</evidence>
<dbReference type="GO" id="GO:0043023">
    <property type="term" value="F:ribosomal large subunit binding"/>
    <property type="evidence" value="ECO:0007669"/>
    <property type="project" value="TreeGrafter"/>
</dbReference>
<dbReference type="Proteomes" id="UP000198379">
    <property type="component" value="Unassembled WGS sequence"/>
</dbReference>
<dbReference type="Gene3D" id="1.10.132.20">
    <property type="entry name" value="Ribosome-recycling factor"/>
    <property type="match status" value="1"/>
</dbReference>
<keyword evidence="3 6" id="KW-0963">Cytoplasm</keyword>
<evidence type="ECO:0000256" key="6">
    <source>
        <dbReference type="HAMAP-Rule" id="MF_00040"/>
    </source>
</evidence>
<protein>
    <recommendedName>
        <fullName evidence="6">Ribosome-recycling factor</fullName>
        <shortName evidence="6">RRF</shortName>
    </recommendedName>
    <alternativeName>
        <fullName evidence="6">Ribosome-releasing factor</fullName>
    </alternativeName>
</protein>
<comment type="subcellular location">
    <subcellularLocation>
        <location evidence="1 6">Cytoplasm</location>
    </subcellularLocation>
</comment>
<comment type="function">
    <text evidence="5 6">Responsible for the release of ribosomes from messenger RNA at the termination of protein biosynthesis. May increase the efficiency of translation by recycling ribosomes from one round of translation to another.</text>
</comment>
<evidence type="ECO:0000256" key="4">
    <source>
        <dbReference type="ARBA" id="ARBA00022917"/>
    </source>
</evidence>
<reference evidence="8 9" key="1">
    <citation type="submission" date="2017-06" db="EMBL/GenBank/DDBJ databases">
        <authorList>
            <person name="Kim H.J."/>
            <person name="Triplett B.A."/>
        </authorList>
    </citation>
    <scope>NUCLEOTIDE SEQUENCE [LARGE SCALE GENOMIC DNA]</scope>
    <source>
        <strain evidence="8 9">DSM 25597</strain>
    </source>
</reference>
<dbReference type="FunFam" id="3.30.1360.40:FF:000001">
    <property type="entry name" value="Ribosome-recycling factor"/>
    <property type="match status" value="1"/>
</dbReference>